<keyword evidence="1" id="KW-0547">Nucleotide-binding</keyword>
<evidence type="ECO:0000313" key="6">
    <source>
        <dbReference type="EMBL" id="PXF44782.1"/>
    </source>
</evidence>
<dbReference type="EMBL" id="NBIV01000081">
    <property type="protein sequence ID" value="PXF44782.1"/>
    <property type="molecule type" value="Genomic_DNA"/>
</dbReference>
<dbReference type="AlphaFoldDB" id="A0A2V3IRN5"/>
<accession>A0A2V3IRN5</accession>
<evidence type="ECO:0000259" key="5">
    <source>
        <dbReference type="PROSITE" id="PS51084"/>
    </source>
</evidence>
<evidence type="ECO:0000256" key="1">
    <source>
        <dbReference type="ARBA" id="ARBA00022741"/>
    </source>
</evidence>
<dbReference type="OrthoDB" id="1915375at2759"/>
<dbReference type="Gene3D" id="3.30.428.10">
    <property type="entry name" value="HIT-like"/>
    <property type="match status" value="1"/>
</dbReference>
<comment type="caution">
    <text evidence="6">The sequence shown here is derived from an EMBL/GenBank/DDBJ whole genome shotgun (WGS) entry which is preliminary data.</text>
</comment>
<dbReference type="PRINTS" id="PR00332">
    <property type="entry name" value="HISTRIAD"/>
</dbReference>
<reference evidence="6 7" key="1">
    <citation type="journal article" date="2018" name="Mol. Biol. Evol.">
        <title>Analysis of the draft genome of the red seaweed Gracilariopsis chorda provides insights into genome size evolution in Rhodophyta.</title>
        <authorList>
            <person name="Lee J."/>
            <person name="Yang E.C."/>
            <person name="Graf L."/>
            <person name="Yang J.H."/>
            <person name="Qiu H."/>
            <person name="Zel Zion U."/>
            <person name="Chan C.X."/>
            <person name="Stephens T.G."/>
            <person name="Weber A.P.M."/>
            <person name="Boo G.H."/>
            <person name="Boo S.M."/>
            <person name="Kim K.M."/>
            <person name="Shin Y."/>
            <person name="Jung M."/>
            <person name="Lee S.J."/>
            <person name="Yim H.S."/>
            <person name="Lee J.H."/>
            <person name="Bhattacharya D."/>
            <person name="Yoon H.S."/>
        </authorList>
    </citation>
    <scope>NUCLEOTIDE SEQUENCE [LARGE SCALE GENOMIC DNA]</scope>
    <source>
        <strain evidence="6 7">SKKU-2015</strain>
        <tissue evidence="6">Whole body</tissue>
    </source>
</reference>
<dbReference type="PROSITE" id="PS51084">
    <property type="entry name" value="HIT_2"/>
    <property type="match status" value="1"/>
</dbReference>
<evidence type="ECO:0000313" key="7">
    <source>
        <dbReference type="Proteomes" id="UP000247409"/>
    </source>
</evidence>
<name>A0A2V3IRN5_9FLOR</name>
<proteinExistence type="predicted"/>
<dbReference type="InterPro" id="IPR011146">
    <property type="entry name" value="HIT-like"/>
</dbReference>
<feature type="active site" description="Tele-AMP-histidine intermediate" evidence="3">
    <location>
        <position position="100"/>
    </location>
</feature>
<dbReference type="GO" id="GO:0016787">
    <property type="term" value="F:hydrolase activity"/>
    <property type="evidence" value="ECO:0007669"/>
    <property type="project" value="UniProtKB-KW"/>
</dbReference>
<evidence type="ECO:0000256" key="4">
    <source>
        <dbReference type="PROSITE-ProRule" id="PRU00464"/>
    </source>
</evidence>
<dbReference type="InterPro" id="IPR001310">
    <property type="entry name" value="Histidine_triad_HIT"/>
</dbReference>
<dbReference type="PANTHER" id="PTHR12486:SF5">
    <property type="entry name" value="ADENOSINE 5'-MONOPHOSPHORAMIDASE HINT3"/>
    <property type="match status" value="1"/>
</dbReference>
<dbReference type="STRING" id="448386.A0A2V3IRN5"/>
<protein>
    <submittedName>
        <fullName evidence="6">Bifunctional adenosine 5'-phosphosulfate phosphorylase/adenylylsulfatase HINT4</fullName>
    </submittedName>
</protein>
<gene>
    <name evidence="6" type="ORF">BWQ96_05452</name>
</gene>
<keyword evidence="7" id="KW-1185">Reference proteome</keyword>
<feature type="short sequence motif" description="Histidine triad motif" evidence="4">
    <location>
        <begin position="96"/>
        <end position="100"/>
    </location>
</feature>
<dbReference type="Proteomes" id="UP000247409">
    <property type="component" value="Unassembled WGS sequence"/>
</dbReference>
<dbReference type="InterPro" id="IPR036265">
    <property type="entry name" value="HIT-like_sf"/>
</dbReference>
<feature type="domain" description="HIT" evidence="5">
    <location>
        <begin position="9"/>
        <end position="112"/>
    </location>
</feature>
<dbReference type="Pfam" id="PF11969">
    <property type="entry name" value="DcpS_C"/>
    <property type="match status" value="1"/>
</dbReference>
<keyword evidence="2" id="KW-0378">Hydrolase</keyword>
<dbReference type="SUPFAM" id="SSF54197">
    <property type="entry name" value="HIT-like"/>
    <property type="match status" value="1"/>
</dbReference>
<evidence type="ECO:0000256" key="3">
    <source>
        <dbReference type="PIRSR" id="PIRSR601310-1"/>
    </source>
</evidence>
<dbReference type="GO" id="GO:0000166">
    <property type="term" value="F:nucleotide binding"/>
    <property type="evidence" value="ECO:0007669"/>
    <property type="project" value="UniProtKB-KW"/>
</dbReference>
<sequence>MSTREAKATEVWEQYFENVPAILYMDDEIVAFPDRDPKASTHVLVVPRRRHIIGVEGLKPSDLPLLDAMGRVGKQLTNCLPSNMGFHQRPFRSVDHLHLHCIVPPFRSPMTKVFFINLLRRDSNLGYTTLSHVKKRLEKI</sequence>
<organism evidence="6 7">
    <name type="scientific">Gracilariopsis chorda</name>
    <dbReference type="NCBI Taxonomy" id="448386"/>
    <lineage>
        <taxon>Eukaryota</taxon>
        <taxon>Rhodophyta</taxon>
        <taxon>Florideophyceae</taxon>
        <taxon>Rhodymeniophycidae</taxon>
        <taxon>Gracilariales</taxon>
        <taxon>Gracilariaceae</taxon>
        <taxon>Gracilariopsis</taxon>
    </lineage>
</organism>
<dbReference type="PANTHER" id="PTHR12486">
    <property type="entry name" value="APRATAXIN-RELATED"/>
    <property type="match status" value="1"/>
</dbReference>
<evidence type="ECO:0000256" key="2">
    <source>
        <dbReference type="ARBA" id="ARBA00022801"/>
    </source>
</evidence>